<dbReference type="AlphaFoldDB" id="A0A5B0DQ56"/>
<name>A0A5B0DQ56_9HYPH</name>
<sequence length="301" mass="31824">MRIALLSASRDRHARQLVRAFSAQNADALMFELADVAFDSTARHGLVLPHFGEELPDAVCLRTMNGGSFEAVTRRLSILHALSALGVPVSNTARAVECCTDKSMTSFLLAQAKIPSPRSKVVETRAEAEAFLRQSPVPLVLKPLFGAQGKGIALVETSADLPEPDAVSGVYYLQEFAGCHRNGFWSDYRLMVSNGRVVAAMMRRSSASWITNIKQGAQGVAITADADMSGLAVAAAAAVGASFCGVDILQGVDGTAQVIEVNSMPAWTGLQRATGIDIAAIRAGDLIANLPARISPFARAV</sequence>
<evidence type="ECO:0000256" key="4">
    <source>
        <dbReference type="PROSITE-ProRule" id="PRU00409"/>
    </source>
</evidence>
<keyword evidence="6" id="KW-0436">Ligase</keyword>
<dbReference type="OrthoDB" id="9786585at2"/>
<accession>A0A5B0DQ56</accession>
<dbReference type="Pfam" id="PF08443">
    <property type="entry name" value="RimK"/>
    <property type="match status" value="1"/>
</dbReference>
<dbReference type="RefSeq" id="WP_149301564.1">
    <property type="nucleotide sequence ID" value="NZ_VTWH01000005.1"/>
</dbReference>
<dbReference type="GO" id="GO:0016879">
    <property type="term" value="F:ligase activity, forming carbon-nitrogen bonds"/>
    <property type="evidence" value="ECO:0007669"/>
    <property type="project" value="TreeGrafter"/>
</dbReference>
<evidence type="ECO:0000313" key="6">
    <source>
        <dbReference type="EMBL" id="KAA0968616.1"/>
    </source>
</evidence>
<dbReference type="InterPro" id="IPR004666">
    <property type="entry name" value="Rp_bS6_RimK/Lys_biosynth_LsyX"/>
</dbReference>
<feature type="domain" description="ATP-grasp" evidence="5">
    <location>
        <begin position="106"/>
        <end position="287"/>
    </location>
</feature>
<dbReference type="Gene3D" id="3.40.50.20">
    <property type="match status" value="1"/>
</dbReference>
<keyword evidence="3 4" id="KW-0067">ATP-binding</keyword>
<evidence type="ECO:0000256" key="1">
    <source>
        <dbReference type="ARBA" id="ARBA00022723"/>
    </source>
</evidence>
<organism evidence="6 7">
    <name type="scientific">Aureimonas fodinaquatilis</name>
    <dbReference type="NCBI Taxonomy" id="2565783"/>
    <lineage>
        <taxon>Bacteria</taxon>
        <taxon>Pseudomonadati</taxon>
        <taxon>Pseudomonadota</taxon>
        <taxon>Alphaproteobacteria</taxon>
        <taxon>Hyphomicrobiales</taxon>
        <taxon>Aurantimonadaceae</taxon>
        <taxon>Aureimonas</taxon>
    </lineage>
</organism>
<keyword evidence="1" id="KW-0479">Metal-binding</keyword>
<dbReference type="Gene3D" id="3.30.470.20">
    <property type="entry name" value="ATP-grasp fold, B domain"/>
    <property type="match status" value="1"/>
</dbReference>
<dbReference type="NCBIfam" id="TIGR00768">
    <property type="entry name" value="rimK_fam"/>
    <property type="match status" value="1"/>
</dbReference>
<proteinExistence type="predicted"/>
<keyword evidence="7" id="KW-1185">Reference proteome</keyword>
<dbReference type="PROSITE" id="PS50975">
    <property type="entry name" value="ATP_GRASP"/>
    <property type="match status" value="1"/>
</dbReference>
<keyword evidence="2 4" id="KW-0547">Nucleotide-binding</keyword>
<reference evidence="6 7" key="1">
    <citation type="submission" date="2019-08" db="EMBL/GenBank/DDBJ databases">
        <title>Aureimonas fodiniaquatilis sp. nov., isolated from a coal mine wastewater.</title>
        <authorList>
            <person name="Kim W."/>
        </authorList>
    </citation>
    <scope>NUCLEOTIDE SEQUENCE [LARGE SCALE GENOMIC DNA]</scope>
    <source>
        <strain evidence="6 7">CAU 1482</strain>
    </source>
</reference>
<gene>
    <name evidence="6" type="ORF">FPY71_17215</name>
</gene>
<comment type="caution">
    <text evidence="6">The sequence shown here is derived from an EMBL/GenBank/DDBJ whole genome shotgun (WGS) entry which is preliminary data.</text>
</comment>
<dbReference type="EMBL" id="VTWH01000005">
    <property type="protein sequence ID" value="KAA0968616.1"/>
    <property type="molecule type" value="Genomic_DNA"/>
</dbReference>
<dbReference type="Proteomes" id="UP000324738">
    <property type="component" value="Unassembled WGS sequence"/>
</dbReference>
<dbReference type="GO" id="GO:0046872">
    <property type="term" value="F:metal ion binding"/>
    <property type="evidence" value="ECO:0007669"/>
    <property type="project" value="UniProtKB-KW"/>
</dbReference>
<dbReference type="GO" id="GO:0005737">
    <property type="term" value="C:cytoplasm"/>
    <property type="evidence" value="ECO:0007669"/>
    <property type="project" value="TreeGrafter"/>
</dbReference>
<dbReference type="GO" id="GO:0005524">
    <property type="term" value="F:ATP binding"/>
    <property type="evidence" value="ECO:0007669"/>
    <property type="project" value="UniProtKB-UniRule"/>
</dbReference>
<evidence type="ECO:0000256" key="2">
    <source>
        <dbReference type="ARBA" id="ARBA00022741"/>
    </source>
</evidence>
<dbReference type="PANTHER" id="PTHR21621:SF0">
    <property type="entry name" value="BETA-CITRYLGLUTAMATE SYNTHASE B-RELATED"/>
    <property type="match status" value="1"/>
</dbReference>
<dbReference type="SUPFAM" id="SSF56059">
    <property type="entry name" value="Glutathione synthetase ATP-binding domain-like"/>
    <property type="match status" value="1"/>
</dbReference>
<evidence type="ECO:0000313" key="7">
    <source>
        <dbReference type="Proteomes" id="UP000324738"/>
    </source>
</evidence>
<protein>
    <submittedName>
        <fullName evidence="6">RimK family alpha-L-glutamate ligase</fullName>
    </submittedName>
</protein>
<evidence type="ECO:0000259" key="5">
    <source>
        <dbReference type="PROSITE" id="PS50975"/>
    </source>
</evidence>
<dbReference type="InterPro" id="IPR013651">
    <property type="entry name" value="ATP-grasp_RimK-type"/>
</dbReference>
<dbReference type="PANTHER" id="PTHR21621">
    <property type="entry name" value="RIBOSOMAL PROTEIN S6 MODIFICATION PROTEIN"/>
    <property type="match status" value="1"/>
</dbReference>
<dbReference type="InterPro" id="IPR011761">
    <property type="entry name" value="ATP-grasp"/>
</dbReference>
<evidence type="ECO:0000256" key="3">
    <source>
        <dbReference type="ARBA" id="ARBA00022840"/>
    </source>
</evidence>